<dbReference type="Proteomes" id="UP000241769">
    <property type="component" value="Unassembled WGS sequence"/>
</dbReference>
<protein>
    <recommendedName>
        <fullName evidence="3">NADP-dependent oxidoreductase domain-containing protein</fullName>
    </recommendedName>
</protein>
<dbReference type="EMBL" id="MDYQ01000008">
    <property type="protein sequence ID" value="PRP88704.1"/>
    <property type="molecule type" value="Genomic_DNA"/>
</dbReference>
<sequence>MGRTPAAVALNWVICKGAYLPYLLALRQEFPTTDGFDVDHPSLNHICLH</sequence>
<dbReference type="AlphaFoldDB" id="A0A2P6NXL6"/>
<dbReference type="InParanoid" id="A0A2P6NXL6"/>
<evidence type="ECO:0000313" key="1">
    <source>
        <dbReference type="EMBL" id="PRP88704.1"/>
    </source>
</evidence>
<proteinExistence type="predicted"/>
<organism evidence="1 2">
    <name type="scientific">Planoprotostelium fungivorum</name>
    <dbReference type="NCBI Taxonomy" id="1890364"/>
    <lineage>
        <taxon>Eukaryota</taxon>
        <taxon>Amoebozoa</taxon>
        <taxon>Evosea</taxon>
        <taxon>Variosea</taxon>
        <taxon>Cavosteliida</taxon>
        <taxon>Cavosteliaceae</taxon>
        <taxon>Planoprotostelium</taxon>
    </lineage>
</organism>
<name>A0A2P6NXL6_9EUKA</name>
<comment type="caution">
    <text evidence="1">The sequence shown here is derived from an EMBL/GenBank/DDBJ whole genome shotgun (WGS) entry which is preliminary data.</text>
</comment>
<gene>
    <name evidence="1" type="ORF">PROFUN_02800</name>
</gene>
<accession>A0A2P6NXL6</accession>
<evidence type="ECO:0000313" key="2">
    <source>
        <dbReference type="Proteomes" id="UP000241769"/>
    </source>
</evidence>
<evidence type="ECO:0008006" key="3">
    <source>
        <dbReference type="Google" id="ProtNLM"/>
    </source>
</evidence>
<reference evidence="1 2" key="1">
    <citation type="journal article" date="2018" name="Genome Biol. Evol.">
        <title>Multiple Roots of Fruiting Body Formation in Amoebozoa.</title>
        <authorList>
            <person name="Hillmann F."/>
            <person name="Forbes G."/>
            <person name="Novohradska S."/>
            <person name="Ferling I."/>
            <person name="Riege K."/>
            <person name="Groth M."/>
            <person name="Westermann M."/>
            <person name="Marz M."/>
            <person name="Spaller T."/>
            <person name="Winckler T."/>
            <person name="Schaap P."/>
            <person name="Glockner G."/>
        </authorList>
    </citation>
    <scope>NUCLEOTIDE SEQUENCE [LARGE SCALE GENOMIC DNA]</scope>
    <source>
        <strain evidence="1 2">Jena</strain>
    </source>
</reference>
<keyword evidence="2" id="KW-1185">Reference proteome</keyword>